<comment type="caution">
    <text evidence="2">The sequence shown here is derived from an EMBL/GenBank/DDBJ whole genome shotgun (WGS) entry which is preliminary data.</text>
</comment>
<organism evidence="2 3">
    <name type="scientific">Emticicia agri</name>
    <dbReference type="NCBI Taxonomy" id="2492393"/>
    <lineage>
        <taxon>Bacteria</taxon>
        <taxon>Pseudomonadati</taxon>
        <taxon>Bacteroidota</taxon>
        <taxon>Cytophagia</taxon>
        <taxon>Cytophagales</taxon>
        <taxon>Leadbetterellaceae</taxon>
        <taxon>Emticicia</taxon>
    </lineage>
</organism>
<evidence type="ECO:0000313" key="3">
    <source>
        <dbReference type="Proteomes" id="UP000293162"/>
    </source>
</evidence>
<evidence type="ECO:0000313" key="2">
    <source>
        <dbReference type="EMBL" id="RYU94190.1"/>
    </source>
</evidence>
<proteinExistence type="predicted"/>
<evidence type="ECO:0000256" key="1">
    <source>
        <dbReference type="SAM" id="MobiDB-lite"/>
    </source>
</evidence>
<feature type="region of interest" description="Disordered" evidence="1">
    <location>
        <begin position="212"/>
        <end position="236"/>
    </location>
</feature>
<gene>
    <name evidence="2" type="ORF">EWM59_17975</name>
</gene>
<sequence>MSLNYLRVFQCLLLIKTIEVVGLGFCKSMQNKLVFANATAAQSISNSGISMNYIDLINHFWRLDEGAQFTGWETKLYFYLIKTANSLGWVNDFWHSDSRVSANVGMSVNTLKTSRNRLKQVGLIEFVSGGKGQSNKTRYQILIPNTRTKQENVVVETPERYQKLTPKPTDKVEEEADRYQNLTPILIPKLTPKVIPKVAPKPPPIIKLNETKLKENNSRNNLPTVENDLPEKNEATDETLPEVAAQKSEAATEVGESFTKEQLKADLLKSEIGRMAAKNSEIKPEEYAQVVETFVETKFGLEKHKNWKDIIAARENFLYWIPYYKNTIAHKHGKPFAQKTPGSGRKIVEQTADDDSVVEPGTDGVLRRVSGKGVQTFAG</sequence>
<keyword evidence="3" id="KW-1185">Reference proteome</keyword>
<name>A0A4V1ZCX6_9BACT</name>
<reference evidence="2 3" key="1">
    <citation type="submission" date="2019-02" db="EMBL/GenBank/DDBJ databases">
        <title>Bacterial novel species Emticicia sp. 17J42-9 isolated from soil.</title>
        <authorList>
            <person name="Jung H.-Y."/>
        </authorList>
    </citation>
    <scope>NUCLEOTIDE SEQUENCE [LARGE SCALE GENOMIC DNA]</scope>
    <source>
        <strain evidence="2 3">17J42-9</strain>
    </source>
</reference>
<dbReference type="Proteomes" id="UP000293162">
    <property type="component" value="Unassembled WGS sequence"/>
</dbReference>
<accession>A0A4V1ZCX6</accession>
<dbReference type="AlphaFoldDB" id="A0A4V1ZCX6"/>
<protein>
    <submittedName>
        <fullName evidence="2">Uncharacterized protein</fullName>
    </submittedName>
</protein>
<dbReference type="EMBL" id="SEWF01000029">
    <property type="protein sequence ID" value="RYU94190.1"/>
    <property type="molecule type" value="Genomic_DNA"/>
</dbReference>